<organism evidence="12 13">
    <name type="scientific">Malassezia obtusa</name>
    <dbReference type="NCBI Taxonomy" id="76774"/>
    <lineage>
        <taxon>Eukaryota</taxon>
        <taxon>Fungi</taxon>
        <taxon>Dikarya</taxon>
        <taxon>Basidiomycota</taxon>
        <taxon>Ustilaginomycotina</taxon>
        <taxon>Malasseziomycetes</taxon>
        <taxon>Malasseziales</taxon>
        <taxon>Malasseziaceae</taxon>
        <taxon>Malassezia</taxon>
    </lineage>
</organism>
<gene>
    <name evidence="12" type="primary">ATG3</name>
    <name evidence="12" type="ORF">MOBT1_003227</name>
</gene>
<evidence type="ECO:0000256" key="10">
    <source>
        <dbReference type="ARBA" id="ARBA00033139"/>
    </source>
</evidence>
<evidence type="ECO:0000256" key="2">
    <source>
        <dbReference type="ARBA" id="ARBA00007683"/>
    </source>
</evidence>
<evidence type="ECO:0000256" key="6">
    <source>
        <dbReference type="ARBA" id="ARBA00022786"/>
    </source>
</evidence>
<dbReference type="GO" id="GO:0000422">
    <property type="term" value="P:autophagy of mitochondrion"/>
    <property type="evidence" value="ECO:0007669"/>
    <property type="project" value="TreeGrafter"/>
</dbReference>
<evidence type="ECO:0000256" key="9">
    <source>
        <dbReference type="ARBA" id="ARBA00032144"/>
    </source>
</evidence>
<keyword evidence="7" id="KW-0653">Protein transport</keyword>
<dbReference type="GO" id="GO:0061723">
    <property type="term" value="P:glycophagy"/>
    <property type="evidence" value="ECO:0007669"/>
    <property type="project" value="TreeGrafter"/>
</dbReference>
<keyword evidence="5" id="KW-0963">Cytoplasm</keyword>
<dbReference type="EMBL" id="CP119942">
    <property type="protein sequence ID" value="WFD04517.1"/>
    <property type="molecule type" value="Genomic_DNA"/>
</dbReference>
<evidence type="ECO:0000256" key="11">
    <source>
        <dbReference type="SAM" id="MobiDB-lite"/>
    </source>
</evidence>
<dbReference type="GO" id="GO:0044804">
    <property type="term" value="P:nucleophagy"/>
    <property type="evidence" value="ECO:0007669"/>
    <property type="project" value="TreeGrafter"/>
</dbReference>
<dbReference type="PANTHER" id="PTHR12866">
    <property type="entry name" value="UBIQUITIN-LIKE-CONJUGATING ENZYME ATG3"/>
    <property type="match status" value="1"/>
</dbReference>
<keyword evidence="13" id="KW-1185">Reference proteome</keyword>
<comment type="subcellular location">
    <subcellularLocation>
        <location evidence="1">Cytoplasm</location>
    </subcellularLocation>
</comment>
<dbReference type="GO" id="GO:0019776">
    <property type="term" value="F:Atg8-family ligase activity"/>
    <property type="evidence" value="ECO:0007669"/>
    <property type="project" value="TreeGrafter"/>
</dbReference>
<keyword evidence="6" id="KW-0833">Ubl conjugation pathway</keyword>
<evidence type="ECO:0000256" key="1">
    <source>
        <dbReference type="ARBA" id="ARBA00004496"/>
    </source>
</evidence>
<feature type="compositionally biased region" description="Low complexity" evidence="11">
    <location>
        <begin position="159"/>
        <end position="175"/>
    </location>
</feature>
<evidence type="ECO:0000256" key="8">
    <source>
        <dbReference type="ARBA" id="ARBA00023006"/>
    </source>
</evidence>
<dbReference type="PANTHER" id="PTHR12866:SF2">
    <property type="entry name" value="UBIQUITIN-LIKE-CONJUGATING ENZYME ATG3"/>
    <property type="match status" value="1"/>
</dbReference>
<dbReference type="Proteomes" id="UP001214603">
    <property type="component" value="Chromosome 9"/>
</dbReference>
<dbReference type="GO" id="GO:0000407">
    <property type="term" value="C:phagophore assembly site"/>
    <property type="evidence" value="ECO:0007669"/>
    <property type="project" value="TreeGrafter"/>
</dbReference>
<reference evidence="12" key="1">
    <citation type="submission" date="2023-03" db="EMBL/GenBank/DDBJ databases">
        <title>Mating type loci evolution in Malassezia.</title>
        <authorList>
            <person name="Coelho M.A."/>
        </authorList>
    </citation>
    <scope>NUCLEOTIDE SEQUENCE</scope>
    <source>
        <strain evidence="12">CBS 7876</strain>
    </source>
</reference>
<evidence type="ECO:0000256" key="4">
    <source>
        <dbReference type="ARBA" id="ARBA00022448"/>
    </source>
</evidence>
<name>A0AAF0ITE5_9BASI</name>
<comment type="similarity">
    <text evidence="2">Belongs to the ATG3 family.</text>
</comment>
<evidence type="ECO:0000256" key="5">
    <source>
        <dbReference type="ARBA" id="ARBA00022490"/>
    </source>
</evidence>
<evidence type="ECO:0000256" key="7">
    <source>
        <dbReference type="ARBA" id="ARBA00022927"/>
    </source>
</evidence>
<dbReference type="GO" id="GO:0000045">
    <property type="term" value="P:autophagosome assembly"/>
    <property type="evidence" value="ECO:0007669"/>
    <property type="project" value="TreeGrafter"/>
</dbReference>
<evidence type="ECO:0000313" key="13">
    <source>
        <dbReference type="Proteomes" id="UP001214603"/>
    </source>
</evidence>
<feature type="compositionally biased region" description="Acidic residues" evidence="11">
    <location>
        <begin position="107"/>
        <end position="121"/>
    </location>
</feature>
<protein>
    <recommendedName>
        <fullName evidence="3">Autophagy-related protein 3</fullName>
    </recommendedName>
    <alternativeName>
        <fullName evidence="9 10">Autophagy-related E2-like conjugation enzyme ATG3</fullName>
    </alternativeName>
</protein>
<dbReference type="GO" id="GO:0015031">
    <property type="term" value="P:protein transport"/>
    <property type="evidence" value="ECO:0007669"/>
    <property type="project" value="UniProtKB-KW"/>
</dbReference>
<keyword evidence="4" id="KW-0813">Transport</keyword>
<dbReference type="GO" id="GO:0005829">
    <property type="term" value="C:cytosol"/>
    <property type="evidence" value="ECO:0007669"/>
    <property type="project" value="TreeGrafter"/>
</dbReference>
<accession>A0AAF0ITE5</accession>
<keyword evidence="8" id="KW-0072">Autophagy</keyword>
<dbReference type="Pfam" id="PF03987">
    <property type="entry name" value="Autophagy_act_C"/>
    <property type="match status" value="1"/>
</dbReference>
<evidence type="ECO:0000256" key="3">
    <source>
        <dbReference type="ARBA" id="ARBA00018067"/>
    </source>
</evidence>
<feature type="region of interest" description="Disordered" evidence="11">
    <location>
        <begin position="95"/>
        <end position="122"/>
    </location>
</feature>
<proteinExistence type="inferred from homology"/>
<dbReference type="InterPro" id="IPR007135">
    <property type="entry name" value="Atg3/Atg10"/>
</dbReference>
<feature type="region of interest" description="Disordered" evidence="11">
    <location>
        <begin position="152"/>
        <end position="230"/>
    </location>
</feature>
<dbReference type="AlphaFoldDB" id="A0AAF0ITE5"/>
<sequence length="399" mass="44048">MHAVQSRLRAVRESLAPVLRESRFKEHGRITPEEFVAAGDFLVYKYPAWQWSAGEAHRARAYLPADKQFLVNKGVPCFRRISALHPKKRRARLFSSPSSVKRIADAPDGEEVQLDDDDDERESWVVTDVPERIHPPPSEVRRASLTDAPAASIAHQLASSSRSGPRPSRPSSVPPDFHRRHSGTPKDTPPDDDGAEELSGFADGLDEREDPAQFTPGGTDAGLAKPSDAPADAVTAVRTYDCMITYDKYYQTPRMWLIGYDEDGLPLQPPQIFEDVASDHALKTVTIEPFPHGSPGAGHMDRLLEGRAAPQPGRSPYAMPMHVASIHPCKHASMMHKMIQRMNESGQYREQLSPPSPSWAAARGAAADEGVRVDQYLVIFLKFMASIVPTIELDATHSA</sequence>
<evidence type="ECO:0000313" key="12">
    <source>
        <dbReference type="EMBL" id="WFD04517.1"/>
    </source>
</evidence>